<evidence type="ECO:0000313" key="3">
    <source>
        <dbReference type="EMBL" id="PTX64936.1"/>
    </source>
</evidence>
<dbReference type="GO" id="GO:0000270">
    <property type="term" value="P:peptidoglycan metabolic process"/>
    <property type="evidence" value="ECO:0007669"/>
    <property type="project" value="TreeGrafter"/>
</dbReference>
<dbReference type="SUPFAM" id="SSF56601">
    <property type="entry name" value="beta-lactamase/transpeptidase-like"/>
    <property type="match status" value="1"/>
</dbReference>
<comment type="caution">
    <text evidence="3">The sequence shown here is derived from an EMBL/GenBank/DDBJ whole genome shotgun (WGS) entry which is preliminary data.</text>
</comment>
<keyword evidence="3" id="KW-0121">Carboxypeptidase</keyword>
<keyword evidence="3" id="KW-0645">Protease</keyword>
<dbReference type="InterPro" id="IPR000667">
    <property type="entry name" value="Peptidase_S13"/>
</dbReference>
<dbReference type="Gene3D" id="3.50.80.20">
    <property type="entry name" value="D-Ala-D-Ala carboxypeptidase C, peptidase S13"/>
    <property type="match status" value="1"/>
</dbReference>
<dbReference type="OrthoDB" id="9802627at2"/>
<dbReference type="InterPro" id="IPR012338">
    <property type="entry name" value="Beta-lactam/transpept-like"/>
</dbReference>
<dbReference type="PANTHER" id="PTHR30023">
    <property type="entry name" value="D-ALANYL-D-ALANINE CARBOXYPEPTIDASE"/>
    <property type="match status" value="1"/>
</dbReference>
<evidence type="ECO:0000256" key="2">
    <source>
        <dbReference type="ARBA" id="ARBA00022801"/>
    </source>
</evidence>
<organism evidence="3 4">
    <name type="scientific">Melghirimyces profundicolus</name>
    <dbReference type="NCBI Taxonomy" id="1242148"/>
    <lineage>
        <taxon>Bacteria</taxon>
        <taxon>Bacillati</taxon>
        <taxon>Bacillota</taxon>
        <taxon>Bacilli</taxon>
        <taxon>Bacillales</taxon>
        <taxon>Thermoactinomycetaceae</taxon>
        <taxon>Melghirimyces</taxon>
    </lineage>
</organism>
<protein>
    <submittedName>
        <fullName evidence="3">D-alanyl-D-alanine carboxypeptidase/D-alanyl-D-alanine-endopeptidase (Penicillin-binding protein 4)</fullName>
    </submittedName>
</protein>
<dbReference type="EMBL" id="QBKR01000001">
    <property type="protein sequence ID" value="PTX64936.1"/>
    <property type="molecule type" value="Genomic_DNA"/>
</dbReference>
<dbReference type="RefSeq" id="WP_108021422.1">
    <property type="nucleotide sequence ID" value="NZ_QBKR01000001.1"/>
</dbReference>
<dbReference type="PANTHER" id="PTHR30023:SF0">
    <property type="entry name" value="PENICILLIN-SENSITIVE CARBOXYPEPTIDASE A"/>
    <property type="match status" value="1"/>
</dbReference>
<dbReference type="AlphaFoldDB" id="A0A2T6C9I9"/>
<keyword evidence="4" id="KW-1185">Reference proteome</keyword>
<dbReference type="Proteomes" id="UP000244240">
    <property type="component" value="Unassembled WGS sequence"/>
</dbReference>
<dbReference type="GO" id="GO:0006508">
    <property type="term" value="P:proteolysis"/>
    <property type="evidence" value="ECO:0007669"/>
    <property type="project" value="InterPro"/>
</dbReference>
<dbReference type="Gene3D" id="3.40.710.10">
    <property type="entry name" value="DD-peptidase/beta-lactamase superfamily"/>
    <property type="match status" value="1"/>
</dbReference>
<dbReference type="Pfam" id="PF02113">
    <property type="entry name" value="Peptidase_S13"/>
    <property type="match status" value="1"/>
</dbReference>
<dbReference type="GO" id="GO:0004185">
    <property type="term" value="F:serine-type carboxypeptidase activity"/>
    <property type="evidence" value="ECO:0007669"/>
    <property type="project" value="InterPro"/>
</dbReference>
<evidence type="ECO:0000313" key="4">
    <source>
        <dbReference type="Proteomes" id="UP000244240"/>
    </source>
</evidence>
<name>A0A2T6C9I9_9BACL</name>
<sequence>MNLPEKMNRLIGAWAARSGEKGARVGCALFCFRTGRRWDLDGEKRFVPASNNKIWTTLTALEELGPEHRWYTRFAAEEGGRLWIRGGGDPSFDVNAATEVARALRRQGLTRLEGPVLLDDGLNRDAPWGRGWAWDDLAQGYSAPVHALNMEHNRIAFRFDPSSPTPEVIGFSPVQCRAGAEVRLSWSEDPDAEIRIFRTEGPYGFRLEGEVFRGDPEVRAAVASGPEFFAQVFLEVLREEGIRVPRGGEVRTGPFPRQPSIRVDQASRPLVEALSLVNGESDNLVAEVLLRSLGLKETGFLSQEAGIQKVLGRLAKRRLVPPEVMADGSGLSMYNLSTPSSLNRALVWARKKHPWFTAWLKSLPRYGKSGTLRDRRAFLPDGVEVAAKTGTLSGVKSLSGYLLRGKEPTLAFSLLVNGLLDEKNGEKLQDEVLQLFSAIG</sequence>
<comment type="similarity">
    <text evidence="1">Belongs to the peptidase S13 family.</text>
</comment>
<accession>A0A2T6C9I9</accession>
<dbReference type="PRINTS" id="PR00922">
    <property type="entry name" value="DADACBPTASE3"/>
</dbReference>
<evidence type="ECO:0000256" key="1">
    <source>
        <dbReference type="ARBA" id="ARBA00006096"/>
    </source>
</evidence>
<proteinExistence type="inferred from homology"/>
<reference evidence="3 4" key="1">
    <citation type="submission" date="2018-04" db="EMBL/GenBank/DDBJ databases">
        <title>Genomic Encyclopedia of Archaeal and Bacterial Type Strains, Phase II (KMG-II): from individual species to whole genera.</title>
        <authorList>
            <person name="Goeker M."/>
        </authorList>
    </citation>
    <scope>NUCLEOTIDE SEQUENCE [LARGE SCALE GENOMIC DNA]</scope>
    <source>
        <strain evidence="3 4">DSM 45787</strain>
    </source>
</reference>
<keyword evidence="2" id="KW-0378">Hydrolase</keyword>
<gene>
    <name evidence="3" type="ORF">C8P63_101157</name>
</gene>
<dbReference type="NCBIfam" id="TIGR00666">
    <property type="entry name" value="PBP4"/>
    <property type="match status" value="1"/>
</dbReference>